<dbReference type="RefSeq" id="WP_171001126.1">
    <property type="nucleotide sequence ID" value="NZ_BJDK01000058.1"/>
</dbReference>
<organism evidence="2 3">
    <name type="scientific">Lactiplantibacillus dongliensis</name>
    <dbReference type="NCBI Taxonomy" id="2559919"/>
    <lineage>
        <taxon>Bacteria</taxon>
        <taxon>Bacillati</taxon>
        <taxon>Bacillota</taxon>
        <taxon>Bacilli</taxon>
        <taxon>Lactobacillales</taxon>
        <taxon>Lactobacillaceae</taxon>
        <taxon>Lactiplantibacillus</taxon>
    </lineage>
</organism>
<evidence type="ECO:0000313" key="3">
    <source>
        <dbReference type="Proteomes" id="UP001596253"/>
    </source>
</evidence>
<proteinExistence type="predicted"/>
<dbReference type="Gene3D" id="3.40.50.300">
    <property type="entry name" value="P-loop containing nucleotide triphosphate hydrolases"/>
    <property type="match status" value="1"/>
</dbReference>
<gene>
    <name evidence="2" type="ORF">ACFP3T_11775</name>
</gene>
<dbReference type="SUPFAM" id="SSF52540">
    <property type="entry name" value="P-loop containing nucleoside triphosphate hydrolases"/>
    <property type="match status" value="1"/>
</dbReference>
<comment type="caution">
    <text evidence="2">The sequence shown here is derived from an EMBL/GenBank/DDBJ whole genome shotgun (WGS) entry which is preliminary data.</text>
</comment>
<dbReference type="Pfam" id="PF13175">
    <property type="entry name" value="AAA_15"/>
    <property type="match status" value="1"/>
</dbReference>
<dbReference type="InterPro" id="IPR051396">
    <property type="entry name" value="Bact_Antivir_Def_Nuclease"/>
</dbReference>
<dbReference type="PANTHER" id="PTHR43581">
    <property type="entry name" value="ATP/GTP PHOSPHATASE"/>
    <property type="match status" value="1"/>
</dbReference>
<dbReference type="EMBL" id="JBHSSD010000048">
    <property type="protein sequence ID" value="MFC6165353.1"/>
    <property type="molecule type" value="Genomic_DNA"/>
</dbReference>
<accession>A0ABW1RAZ6</accession>
<evidence type="ECO:0000259" key="1">
    <source>
        <dbReference type="Pfam" id="PF13175"/>
    </source>
</evidence>
<dbReference type="InterPro" id="IPR027417">
    <property type="entry name" value="P-loop_NTPase"/>
</dbReference>
<name>A0ABW1RAZ6_9LACO</name>
<protein>
    <submittedName>
        <fullName evidence="2">AAA family ATPase</fullName>
    </submittedName>
</protein>
<keyword evidence="3" id="KW-1185">Reference proteome</keyword>
<dbReference type="PANTHER" id="PTHR43581:SF4">
    <property type="entry name" value="ATP_GTP PHOSPHATASE"/>
    <property type="match status" value="1"/>
</dbReference>
<reference evidence="3" key="1">
    <citation type="journal article" date="2019" name="Int. J. Syst. Evol. Microbiol.">
        <title>The Global Catalogue of Microorganisms (GCM) 10K type strain sequencing project: providing services to taxonomists for standard genome sequencing and annotation.</title>
        <authorList>
            <consortium name="The Broad Institute Genomics Platform"/>
            <consortium name="The Broad Institute Genome Sequencing Center for Infectious Disease"/>
            <person name="Wu L."/>
            <person name="Ma J."/>
        </authorList>
    </citation>
    <scope>NUCLEOTIDE SEQUENCE [LARGE SCALE GENOMIC DNA]</scope>
    <source>
        <strain evidence="3">CCM 8932</strain>
    </source>
</reference>
<sequence length="470" mass="53740">MRIQNLGPIKDGTVQLNRLTVLTGNNGTGKTLAAYSLFAFRYWLENQFTPNLVTEAQIQQIIAGEPVTNTVDYYLSVLEKQLIDNFNKLNDSESFYQNFFRDDSVYVSGTTKLTINKHDISELILPKEKRLNWFYRWDYNLETDSIEGQSSVNNLIENRIYSTYLDKSDSIFTYYDVEGGKQEQSGVSQAPSMSQATKLVSGNIFNDLFASRKTSFYMPAERIGINVFRNRLNNQIVNDSLQVPVANANQIETTTSANERYPYPIEAYIKYINNSLGRLKEPLDKRVQDEKLKALVDGLVPGEFVYDEVKNEVNYNLPDQTENRTVTFNLLSSSLKSLFGIDIFIRNIGEGNWLFIDEPEMNLHPTRQVMMMDFLYQLAAIGTNVVISTHSDYLVKELMNLMLADKVKENTATSQLVRVYNFEASTITDLGDITDDDVELANFDITTDQINNRYYGLIDQLDKRGSTHES</sequence>
<dbReference type="InterPro" id="IPR041685">
    <property type="entry name" value="AAA_GajA/Old/RecF-like"/>
</dbReference>
<evidence type="ECO:0000313" key="2">
    <source>
        <dbReference type="EMBL" id="MFC6165353.1"/>
    </source>
</evidence>
<feature type="domain" description="Endonuclease GajA/Old nuclease/RecF-like AAA" evidence="1">
    <location>
        <begin position="2"/>
        <end position="395"/>
    </location>
</feature>
<dbReference type="Proteomes" id="UP001596253">
    <property type="component" value="Unassembled WGS sequence"/>
</dbReference>